<dbReference type="Pfam" id="PF00668">
    <property type="entry name" value="Condensation"/>
    <property type="match status" value="1"/>
</dbReference>
<dbReference type="Gene3D" id="3.30.559.10">
    <property type="entry name" value="Chloramphenicol acetyltransferase-like domain"/>
    <property type="match status" value="1"/>
</dbReference>
<dbReference type="SUPFAM" id="SSF52777">
    <property type="entry name" value="CoA-dependent acyltransferases"/>
    <property type="match status" value="2"/>
</dbReference>
<dbReference type="InterPro" id="IPR001242">
    <property type="entry name" value="Condensation_dom"/>
</dbReference>
<dbReference type="SUPFAM" id="SSF56801">
    <property type="entry name" value="Acetyl-CoA synthetase-like"/>
    <property type="match status" value="1"/>
</dbReference>
<dbReference type="HOGENOM" id="CLU_000022_2_4_6"/>
<dbReference type="PANTHER" id="PTHR45527">
    <property type="entry name" value="NONRIBOSOMAL PEPTIDE SYNTHETASE"/>
    <property type="match status" value="1"/>
</dbReference>
<dbReference type="Gene3D" id="3.30.300.30">
    <property type="match status" value="1"/>
</dbReference>
<dbReference type="PROSITE" id="PS00455">
    <property type="entry name" value="AMP_BINDING"/>
    <property type="match status" value="1"/>
</dbReference>
<dbReference type="SUPFAM" id="SSF47336">
    <property type="entry name" value="ACP-like"/>
    <property type="match status" value="1"/>
</dbReference>
<dbReference type="AlphaFoldDB" id="A0A077PR73"/>
<dbReference type="GO" id="GO:0044550">
    <property type="term" value="P:secondary metabolite biosynthetic process"/>
    <property type="evidence" value="ECO:0007669"/>
    <property type="project" value="TreeGrafter"/>
</dbReference>
<dbReference type="Gene3D" id="3.40.50.12780">
    <property type="entry name" value="N-terminal domain of ligase-like"/>
    <property type="match status" value="1"/>
</dbReference>
<organism evidence="4">
    <name type="scientific">Xenorhabdus bovienii str. kraussei Becker Underwood</name>
    <dbReference type="NCBI Taxonomy" id="1398204"/>
    <lineage>
        <taxon>Bacteria</taxon>
        <taxon>Pseudomonadati</taxon>
        <taxon>Pseudomonadota</taxon>
        <taxon>Gammaproteobacteria</taxon>
        <taxon>Enterobacterales</taxon>
        <taxon>Morganellaceae</taxon>
        <taxon>Xenorhabdus</taxon>
    </lineage>
</organism>
<dbReference type="Pfam" id="PF00550">
    <property type="entry name" value="PP-binding"/>
    <property type="match status" value="1"/>
</dbReference>
<dbReference type="EMBL" id="CBSZ010000433">
    <property type="protein sequence ID" value="CDH26805.1"/>
    <property type="molecule type" value="Genomic_DNA"/>
</dbReference>
<comment type="caution">
    <text evidence="4">The sequence shown here is derived from an EMBL/GenBank/DDBJ whole genome shotgun (WGS) entry which is preliminary data.</text>
</comment>
<dbReference type="InterPro" id="IPR042099">
    <property type="entry name" value="ANL_N_sf"/>
</dbReference>
<dbReference type="InterPro" id="IPR000873">
    <property type="entry name" value="AMP-dep_synth/lig_dom"/>
</dbReference>
<dbReference type="Pfam" id="PF00501">
    <property type="entry name" value="AMP-binding"/>
    <property type="match status" value="1"/>
</dbReference>
<dbReference type="InterPro" id="IPR020806">
    <property type="entry name" value="PKS_PP-bd"/>
</dbReference>
<dbReference type="PANTHER" id="PTHR45527:SF1">
    <property type="entry name" value="FATTY ACID SYNTHASE"/>
    <property type="match status" value="1"/>
</dbReference>
<dbReference type="InterPro" id="IPR010071">
    <property type="entry name" value="AA_adenyl_dom"/>
</dbReference>
<dbReference type="InterPro" id="IPR020845">
    <property type="entry name" value="AMP-binding_CS"/>
</dbReference>
<evidence type="ECO:0000313" key="4">
    <source>
        <dbReference type="EMBL" id="CDH26805.1"/>
    </source>
</evidence>
<keyword evidence="1" id="KW-0596">Phosphopantetheine</keyword>
<evidence type="ECO:0000256" key="1">
    <source>
        <dbReference type="ARBA" id="ARBA00022450"/>
    </source>
</evidence>
<dbReference type="Gene3D" id="3.30.559.30">
    <property type="entry name" value="Nonribosomal peptide synthetase, condensation domain"/>
    <property type="match status" value="1"/>
</dbReference>
<dbReference type="SMART" id="SM00823">
    <property type="entry name" value="PKS_PP"/>
    <property type="match status" value="1"/>
</dbReference>
<dbReference type="GO" id="GO:0005737">
    <property type="term" value="C:cytoplasm"/>
    <property type="evidence" value="ECO:0007669"/>
    <property type="project" value="TreeGrafter"/>
</dbReference>
<evidence type="ECO:0000259" key="3">
    <source>
        <dbReference type="SMART" id="SM00823"/>
    </source>
</evidence>
<dbReference type="GO" id="GO:0031177">
    <property type="term" value="F:phosphopantetheine binding"/>
    <property type="evidence" value="ECO:0007669"/>
    <property type="project" value="InterPro"/>
</dbReference>
<dbReference type="RefSeq" id="WP_038194009.1">
    <property type="nucleotide sequence ID" value="NZ_CAWLXS010000093.1"/>
</dbReference>
<dbReference type="CDD" id="cd05930">
    <property type="entry name" value="A_NRPS"/>
    <property type="match status" value="1"/>
</dbReference>
<evidence type="ECO:0000256" key="2">
    <source>
        <dbReference type="ARBA" id="ARBA00022553"/>
    </source>
</evidence>
<reference evidence="4" key="1">
    <citation type="submission" date="2013-07" db="EMBL/GenBank/DDBJ databases">
        <title>Sub-species coevolution in mutualistic symbiosis.</title>
        <authorList>
            <person name="Murfin K."/>
            <person name="Klassen J."/>
            <person name="Lee M."/>
            <person name="Forst S."/>
            <person name="Stock P."/>
            <person name="Goodrich-Blair H."/>
        </authorList>
    </citation>
    <scope>NUCLEOTIDE SEQUENCE [LARGE SCALE GENOMIC DNA]</scope>
    <source>
        <strain evidence="4">Kraussei Becker Underwood</strain>
    </source>
</reference>
<dbReference type="Gene3D" id="1.10.1200.10">
    <property type="entry name" value="ACP-like"/>
    <property type="match status" value="1"/>
</dbReference>
<feature type="domain" description="Polyketide synthase-like phosphopantetheine-binding" evidence="3">
    <location>
        <begin position="988"/>
        <end position="1060"/>
    </location>
</feature>
<proteinExistence type="predicted"/>
<dbReference type="NCBIfam" id="TIGR01733">
    <property type="entry name" value="AA-adenyl-dom"/>
    <property type="match status" value="1"/>
</dbReference>
<keyword evidence="2" id="KW-0597">Phosphoprotein</keyword>
<gene>
    <name evidence="4" type="ORF">XBKB1_940034</name>
</gene>
<sequence length="1077" mass="120427">MEYEECFFDLSLSQMDIYLEQIKAINSPKFNIGGYIKLYGIDRECLSVAHKRLIEQYDSFGIRISGEAGEPCQKITQERSISLPFIDFSGELNADGKATEWINNAFSQPFELINHELFKSWLIKVDKSEYWYTGIAHHIINDGFGFVNWTQRLAEIYNHQNPGAGLRWRAVVENDQDYLRSEKYLNDKCYWSGRLAEGVGEGLTQVHSVNENDGHNKTSGREIRHCSREVYDQWASLAKDHGLTFYYVVIAAIAIYTFRSENTRRVAIGIPVHNRRGAEQKDVIGVFTNITPVCLDINEQMSVLDVAVQVKAQQKQGISHNRFPMGHISRLAQGQTASRNIFDISFNYLKVGRGATFGEQPSSELCYLSHYHDDTPLNITLWQSGNEQDIAFHFDHNLRYFNAVEAGRLADRMMFFFGVCCHALTESVGQIPIMPVSELQLVQQFAMGHSGEFSRSSSCIFLHQVFEEQVVRTPDNIALVEPDGSLISYARLNQQVDRLARHLRQQGVDSGDPVVLCARAGCEATAGMLALLKSGAVCVPVDLNYPAERIRYAIAQSGCRYLLVDSRADGYEKLISMDHGCAEISLSAADFQILEHEEPQSMVPEDNVLTPDSAAYIIYTSGSTGKSRGVEVQHGAFARHILNINRCYRINAADRCLQTASISFDAALEQLFVPLSCGAAVHFIDLRNNDVDSMIAFIEQRRITVADLTASYVAEFLNICSAPRLYPLLNLLIVGNECFYSAVLRQCLATNLAHRVINAYGPTETVITSTVYEVQRDAIPEGSTVPVGKAVSGNRSWIVGPDGELVPLGCVGELYVAGENLAHRYINDEALTAEKFIIRALVPEQPERLYKTGDLVRYREDGNIEYIGRKDGQLKIRGHRVELLEIESSLLDITAVKHAVVDYQYHEQGRGQLIAYIVPKTVPDAAGELVKTVKSKLRATLPDYMIPSRIIVKPQFPQLPNGKIDIGVLIGTIDEEPADIFSPVTPAEITLAELWQQILLADAIDIHTSFFTLGGDSLLAMRLNALIKSVFSISLPVDVIFKYPTIHEMALNIELIRDRVVVTEHDIQSEFNTGGFL</sequence>
<dbReference type="InterPro" id="IPR023213">
    <property type="entry name" value="CAT-like_dom_sf"/>
</dbReference>
<dbReference type="InterPro" id="IPR025110">
    <property type="entry name" value="AMP-bd_C"/>
</dbReference>
<dbReference type="InterPro" id="IPR045851">
    <property type="entry name" value="AMP-bd_C_sf"/>
</dbReference>
<dbReference type="GO" id="GO:0043041">
    <property type="term" value="P:amino acid activation for nonribosomal peptide biosynthetic process"/>
    <property type="evidence" value="ECO:0007669"/>
    <property type="project" value="TreeGrafter"/>
</dbReference>
<dbReference type="Pfam" id="PF13193">
    <property type="entry name" value="AMP-binding_C"/>
    <property type="match status" value="1"/>
</dbReference>
<name>A0A077PR73_XENBV</name>
<protein>
    <submittedName>
        <fullName evidence="4">Amino acid adenylation domain protein</fullName>
    </submittedName>
</protein>
<dbReference type="InterPro" id="IPR036736">
    <property type="entry name" value="ACP-like_sf"/>
</dbReference>
<dbReference type="GO" id="GO:0003824">
    <property type="term" value="F:catalytic activity"/>
    <property type="evidence" value="ECO:0007669"/>
    <property type="project" value="InterPro"/>
</dbReference>
<accession>A0A077PR73</accession>
<dbReference type="InterPro" id="IPR009081">
    <property type="entry name" value="PP-bd_ACP"/>
</dbReference>
<dbReference type="Proteomes" id="UP000028493">
    <property type="component" value="Unassembled WGS sequence"/>
</dbReference>